<feature type="compositionally biased region" description="Basic and acidic residues" evidence="1">
    <location>
        <begin position="133"/>
        <end position="145"/>
    </location>
</feature>
<feature type="compositionally biased region" description="Basic and acidic residues" evidence="1">
    <location>
        <begin position="10"/>
        <end position="21"/>
    </location>
</feature>
<sequence>MKSPASDSDSFERSSRFDDRPVAFNLTKNEPSPEVDDEEFFSAVEVTGEDDSLSQGTSEIEETERVIKLEKDFYTDLSPPLSYHGSDSDSNEGSNHASSPPPSYQIPTSSWSGISHGSTSRPESGFGFDPEDTTGHGTRDSRVRMLLDGSGMAPASSGERPEEVFASSSPRTCTIVYSQQYLSDIEQGVSAPFQPRHRDSSVSLKSILKTPKTWLVNPRKRNLDLSGSSNQDPSPAKKRKYTHTKERAQTAGISASNSATEGRELTPAIKIERPTPSAVKSSMETKKTSSVEVPRTVNGRHGKTSVSGTPSLPVDGRWIHKSKYQHVGENSHTDELAESSITPLKLIPHDTSSDEAAETNEEMSDTETPSKTRIEREASMSQKHTMFMKNSKTAGRHKGSQQESTTAVKLEFEPELEPTEVRDEGSEHQRVRANKQGGSFWQDLNMKHAKLATTCPLLFAKKKKLLDEVVEEAMERDEKLRRKLEKKANEGATVMAP</sequence>
<dbReference type="EMBL" id="JAZAVK010000007">
    <property type="protein sequence ID" value="KAK7432121.1"/>
    <property type="molecule type" value="Genomic_DNA"/>
</dbReference>
<reference evidence="2 3" key="1">
    <citation type="journal article" date="2025" name="Microbiol. Resour. Announc.">
        <title>Draft genome sequences for Neonectria magnoliae and Neonectria punicea, canker pathogens of Liriodendron tulipifera and Acer saccharum in West Virginia.</title>
        <authorList>
            <person name="Petronek H.M."/>
            <person name="Kasson M.T."/>
            <person name="Metheny A.M."/>
            <person name="Stauder C.M."/>
            <person name="Lovett B."/>
            <person name="Lynch S.C."/>
            <person name="Garnas J.R."/>
            <person name="Kasson L.R."/>
            <person name="Stajich J.E."/>
        </authorList>
    </citation>
    <scope>NUCLEOTIDE SEQUENCE [LARGE SCALE GENOMIC DNA]</scope>
    <source>
        <strain evidence="2 3">NRRL 64651</strain>
    </source>
</reference>
<dbReference type="Proteomes" id="UP001498421">
    <property type="component" value="Unassembled WGS sequence"/>
</dbReference>
<comment type="caution">
    <text evidence="2">The sequence shown here is derived from an EMBL/GenBank/DDBJ whole genome shotgun (WGS) entry which is preliminary data.</text>
</comment>
<keyword evidence="3" id="KW-1185">Reference proteome</keyword>
<protein>
    <submittedName>
        <fullName evidence="2">Uncharacterized protein</fullName>
    </submittedName>
</protein>
<feature type="region of interest" description="Disordered" evidence="1">
    <location>
        <begin position="77"/>
        <end position="170"/>
    </location>
</feature>
<feature type="compositionally biased region" description="Polar residues" evidence="1">
    <location>
        <begin position="251"/>
        <end position="260"/>
    </location>
</feature>
<gene>
    <name evidence="2" type="ORF">QQZ08_001411</name>
</gene>
<organism evidence="2 3">
    <name type="scientific">Neonectria magnoliae</name>
    <dbReference type="NCBI Taxonomy" id="2732573"/>
    <lineage>
        <taxon>Eukaryota</taxon>
        <taxon>Fungi</taxon>
        <taxon>Dikarya</taxon>
        <taxon>Ascomycota</taxon>
        <taxon>Pezizomycotina</taxon>
        <taxon>Sordariomycetes</taxon>
        <taxon>Hypocreomycetidae</taxon>
        <taxon>Hypocreales</taxon>
        <taxon>Nectriaceae</taxon>
        <taxon>Neonectria</taxon>
    </lineage>
</organism>
<feature type="region of interest" description="Disordered" evidence="1">
    <location>
        <begin position="191"/>
        <end position="314"/>
    </location>
</feature>
<name>A0ABR1IH37_9HYPO</name>
<feature type="region of interest" description="Disordered" evidence="1">
    <location>
        <begin position="1"/>
        <end position="65"/>
    </location>
</feature>
<feature type="compositionally biased region" description="Acidic residues" evidence="1">
    <location>
        <begin position="353"/>
        <end position="365"/>
    </location>
</feature>
<evidence type="ECO:0000256" key="1">
    <source>
        <dbReference type="SAM" id="MobiDB-lite"/>
    </source>
</evidence>
<proteinExistence type="predicted"/>
<feature type="compositionally biased region" description="Low complexity" evidence="1">
    <location>
        <begin position="108"/>
        <end position="120"/>
    </location>
</feature>
<feature type="region of interest" description="Disordered" evidence="1">
    <location>
        <begin position="476"/>
        <end position="497"/>
    </location>
</feature>
<accession>A0ABR1IH37</accession>
<evidence type="ECO:0000313" key="3">
    <source>
        <dbReference type="Proteomes" id="UP001498421"/>
    </source>
</evidence>
<feature type="region of interest" description="Disordered" evidence="1">
    <location>
        <begin position="390"/>
        <end position="431"/>
    </location>
</feature>
<feature type="compositionally biased region" description="Basic and acidic residues" evidence="1">
    <location>
        <begin position="419"/>
        <end position="430"/>
    </location>
</feature>
<evidence type="ECO:0000313" key="2">
    <source>
        <dbReference type="EMBL" id="KAK7432121.1"/>
    </source>
</evidence>
<feature type="region of interest" description="Disordered" evidence="1">
    <location>
        <begin position="347"/>
        <end position="374"/>
    </location>
</feature>